<sequence length="64" mass="7270">MLGFIVATIPNRRCLTGQRYGEKTAGKTEKLNIYVNVCSGKKVKRTLKGERVKRWLRLLMNACG</sequence>
<dbReference type="HOGENOM" id="CLU_2864086_0_0_10"/>
<name>A0A069QEV4_HOYLO</name>
<comment type="caution">
    <text evidence="1">The sequence shown here is derived from an EMBL/GenBank/DDBJ whole genome shotgun (WGS) entry which is preliminary data.</text>
</comment>
<accession>A0A069QEV4</accession>
<organism evidence="1 2">
    <name type="scientific">Hoylesella loescheii DSM 19665 = JCM 12249 = ATCC 15930</name>
    <dbReference type="NCBI Taxonomy" id="1122985"/>
    <lineage>
        <taxon>Bacteria</taxon>
        <taxon>Pseudomonadati</taxon>
        <taxon>Bacteroidota</taxon>
        <taxon>Bacteroidia</taxon>
        <taxon>Bacteroidales</taxon>
        <taxon>Prevotellaceae</taxon>
        <taxon>Hoylesella</taxon>
    </lineage>
</organism>
<evidence type="ECO:0000313" key="1">
    <source>
        <dbReference type="EMBL" id="KDR51182.1"/>
    </source>
</evidence>
<dbReference type="PATRIC" id="fig|1122985.7.peg.2845"/>
<gene>
    <name evidence="1" type="ORF">HMPREF1991_02750</name>
</gene>
<dbReference type="AlphaFoldDB" id="A0A069QEV4"/>
<reference evidence="1 2" key="1">
    <citation type="submission" date="2013-08" db="EMBL/GenBank/DDBJ databases">
        <authorList>
            <person name="Weinstock G."/>
            <person name="Sodergren E."/>
            <person name="Wylie T."/>
            <person name="Fulton L."/>
            <person name="Fulton R."/>
            <person name="Fronick C."/>
            <person name="O'Laughlin M."/>
            <person name="Godfrey J."/>
            <person name="Miner T."/>
            <person name="Herter B."/>
            <person name="Appelbaum E."/>
            <person name="Cordes M."/>
            <person name="Lek S."/>
            <person name="Wollam A."/>
            <person name="Pepin K.H."/>
            <person name="Palsikar V.B."/>
            <person name="Mitreva M."/>
            <person name="Wilson R.K."/>
        </authorList>
    </citation>
    <scope>NUCLEOTIDE SEQUENCE [LARGE SCALE GENOMIC DNA]</scope>
    <source>
        <strain evidence="1 2">ATCC 15930</strain>
    </source>
</reference>
<keyword evidence="2" id="KW-1185">Reference proteome</keyword>
<dbReference type="Proteomes" id="UP000027442">
    <property type="component" value="Unassembled WGS sequence"/>
</dbReference>
<protein>
    <submittedName>
        <fullName evidence="1">Uncharacterized protein</fullName>
    </submittedName>
</protein>
<evidence type="ECO:0000313" key="2">
    <source>
        <dbReference type="Proteomes" id="UP000027442"/>
    </source>
</evidence>
<proteinExistence type="predicted"/>
<dbReference type="EMBL" id="JNGW01000119">
    <property type="protein sequence ID" value="KDR51182.1"/>
    <property type="molecule type" value="Genomic_DNA"/>
</dbReference>